<name>A0A854QIQ6_CRYNE</name>
<gene>
    <name evidence="2" type="ORF">C361_01448</name>
</gene>
<dbReference type="AlphaFoldDB" id="A0A854QIQ6"/>
<evidence type="ECO:0000256" key="1">
    <source>
        <dbReference type="SAM" id="MobiDB-lite"/>
    </source>
</evidence>
<comment type="caution">
    <text evidence="2">The sequence shown here is derived from an EMBL/GenBank/DDBJ whole genome shotgun (WGS) entry which is preliminary data.</text>
</comment>
<organism evidence="2 3">
    <name type="scientific">Cryptococcus neoformans Tu259-1</name>
    <dbReference type="NCBI Taxonomy" id="1230072"/>
    <lineage>
        <taxon>Eukaryota</taxon>
        <taxon>Fungi</taxon>
        <taxon>Dikarya</taxon>
        <taxon>Basidiomycota</taxon>
        <taxon>Agaricomycotina</taxon>
        <taxon>Tremellomycetes</taxon>
        <taxon>Tremellales</taxon>
        <taxon>Cryptococcaceae</taxon>
        <taxon>Cryptococcus</taxon>
        <taxon>Cryptococcus neoformans species complex</taxon>
    </lineage>
</organism>
<accession>A0A854QIQ6</accession>
<feature type="region of interest" description="Disordered" evidence="1">
    <location>
        <begin position="319"/>
        <end position="340"/>
    </location>
</feature>
<reference evidence="2 3" key="1">
    <citation type="submission" date="2017-06" db="EMBL/GenBank/DDBJ databases">
        <title>Global population genomics of the pathogenic fungus Cryptococcus neoformans var. grubii.</title>
        <authorList>
            <person name="Cuomo C."/>
            <person name="Litvintseva A."/>
            <person name="Chen Y."/>
            <person name="Young S."/>
            <person name="Zeng Q."/>
            <person name="Chapman S."/>
            <person name="Gujja S."/>
            <person name="Saif S."/>
            <person name="Birren B."/>
        </authorList>
    </citation>
    <scope>NUCLEOTIDE SEQUENCE [LARGE SCALE GENOMIC DNA]</scope>
    <source>
        <strain evidence="2 3">Tu259-1</strain>
    </source>
</reference>
<dbReference type="EMBL" id="AMKT01000025">
    <property type="protein sequence ID" value="OXG26092.1"/>
    <property type="molecule type" value="Genomic_DNA"/>
</dbReference>
<proteinExistence type="predicted"/>
<dbReference type="Proteomes" id="UP000199727">
    <property type="component" value="Unassembled WGS sequence"/>
</dbReference>
<feature type="compositionally biased region" description="Polar residues" evidence="1">
    <location>
        <begin position="323"/>
        <end position="332"/>
    </location>
</feature>
<evidence type="ECO:0000313" key="2">
    <source>
        <dbReference type="EMBL" id="OXG26092.1"/>
    </source>
</evidence>
<protein>
    <submittedName>
        <fullName evidence="2">Uncharacterized protein</fullName>
    </submittedName>
</protein>
<sequence length="340" mass="38208">MPWLWAEASHQGKPLPPEELPVTLKLFAVIRYTLQSSTSEAQVAQLRKHIDSFRAILTKLHPFLPARVTNFHIIEHIPDDILAHGPVYGSWLFSLERLNGRIKNIKMSGRNMVQEQVVALRALLRERLALQRLKQVIQSGIDPADTAGYKERLMDGFGLGGLDVGGEDDADDLAYYDNSGLDQEFSVDLLSHGRRSEGSADKEVFCRFLRDSLPRMAQQPNRPGGEGITNSFEFHHELSVQSDRFRPLDPTFKKEWIVDGATQLPRLLNRNNACSFIECRPPLRRFGEFHQPTMTASSGPSSPISDELLMERFCPTDSLAFSGGSSPPSLTDTGMMKRKH</sequence>
<evidence type="ECO:0000313" key="3">
    <source>
        <dbReference type="Proteomes" id="UP000199727"/>
    </source>
</evidence>
<dbReference type="OrthoDB" id="3247418at2759"/>